<organism evidence="1 2">
    <name type="scientific">Paramecium sonneborni</name>
    <dbReference type="NCBI Taxonomy" id="65129"/>
    <lineage>
        <taxon>Eukaryota</taxon>
        <taxon>Sar</taxon>
        <taxon>Alveolata</taxon>
        <taxon>Ciliophora</taxon>
        <taxon>Intramacronucleata</taxon>
        <taxon>Oligohymenophorea</taxon>
        <taxon>Peniculida</taxon>
        <taxon>Parameciidae</taxon>
        <taxon>Paramecium</taxon>
    </lineage>
</organism>
<dbReference type="OrthoDB" id="299731at2759"/>
<dbReference type="EMBL" id="CAJJDN010000095">
    <property type="protein sequence ID" value="CAD8110348.1"/>
    <property type="molecule type" value="Genomic_DNA"/>
</dbReference>
<sequence>MGSQIQKSHIRIIEHPSYKLQRPQAKAVFIEVRVNDPGTPINYSLIESDNFFIDHNMIGCQDKYQTIVNTQKLEEKKKTYESNNFHIQPLKGILKKETSISKSPFFNEEAKFVKFQINPQYFSSNKPRVINKIKTTRKSRILTLL</sequence>
<keyword evidence="2" id="KW-1185">Reference proteome</keyword>
<name>A0A8S1Q4J4_9CILI</name>
<dbReference type="Proteomes" id="UP000692954">
    <property type="component" value="Unassembled WGS sequence"/>
</dbReference>
<accession>A0A8S1Q4J4</accession>
<evidence type="ECO:0000313" key="2">
    <source>
        <dbReference type="Proteomes" id="UP000692954"/>
    </source>
</evidence>
<comment type="caution">
    <text evidence="1">The sequence shown here is derived from an EMBL/GenBank/DDBJ whole genome shotgun (WGS) entry which is preliminary data.</text>
</comment>
<dbReference type="AlphaFoldDB" id="A0A8S1Q4J4"/>
<evidence type="ECO:0000313" key="1">
    <source>
        <dbReference type="EMBL" id="CAD8110348.1"/>
    </source>
</evidence>
<reference evidence="1" key="1">
    <citation type="submission" date="2021-01" db="EMBL/GenBank/DDBJ databases">
        <authorList>
            <consortium name="Genoscope - CEA"/>
            <person name="William W."/>
        </authorList>
    </citation>
    <scope>NUCLEOTIDE SEQUENCE</scope>
</reference>
<gene>
    <name evidence="1" type="ORF">PSON_ATCC_30995.1.T0950196</name>
</gene>
<proteinExistence type="predicted"/>
<protein>
    <submittedName>
        <fullName evidence="1">Uncharacterized protein</fullName>
    </submittedName>
</protein>